<dbReference type="Proteomes" id="UP000838412">
    <property type="component" value="Chromosome 6"/>
</dbReference>
<keyword evidence="3" id="KW-1185">Reference proteome</keyword>
<name>A0A8K0EWE8_BRALA</name>
<organism evidence="2 3">
    <name type="scientific">Branchiostoma lanceolatum</name>
    <name type="common">Common lancelet</name>
    <name type="synonym">Amphioxus lanceolatum</name>
    <dbReference type="NCBI Taxonomy" id="7740"/>
    <lineage>
        <taxon>Eukaryota</taxon>
        <taxon>Metazoa</taxon>
        <taxon>Chordata</taxon>
        <taxon>Cephalochordata</taxon>
        <taxon>Leptocardii</taxon>
        <taxon>Amphioxiformes</taxon>
        <taxon>Branchiostomatidae</taxon>
        <taxon>Branchiostoma</taxon>
    </lineage>
</organism>
<evidence type="ECO:0000313" key="3">
    <source>
        <dbReference type="Proteomes" id="UP000838412"/>
    </source>
</evidence>
<protein>
    <submittedName>
        <fullName evidence="2">Hypp3917 protein</fullName>
    </submittedName>
</protein>
<sequence>MRTKELAYCGLRSSRLCFLHRSCPVSCCVVNAAASRAIHGNAMFWTAPQAKPASSSRSASVLEGNPVALHPRKSPPKNKEDKEKN</sequence>
<feature type="region of interest" description="Disordered" evidence="1">
    <location>
        <begin position="55"/>
        <end position="85"/>
    </location>
</feature>
<reference evidence="2" key="1">
    <citation type="submission" date="2022-01" db="EMBL/GenBank/DDBJ databases">
        <authorList>
            <person name="Braso-Vives M."/>
        </authorList>
    </citation>
    <scope>NUCLEOTIDE SEQUENCE</scope>
</reference>
<proteinExistence type="predicted"/>
<accession>A0A8K0EWE8</accession>
<dbReference type="AlphaFoldDB" id="A0A8K0EWE8"/>
<evidence type="ECO:0000313" key="2">
    <source>
        <dbReference type="EMBL" id="CAH1268592.1"/>
    </source>
</evidence>
<dbReference type="EMBL" id="OV696691">
    <property type="protein sequence ID" value="CAH1268592.1"/>
    <property type="molecule type" value="Genomic_DNA"/>
</dbReference>
<gene>
    <name evidence="2" type="primary">Hypp3917</name>
    <name evidence="2" type="ORF">BLAG_LOCUS21487</name>
</gene>
<evidence type="ECO:0000256" key="1">
    <source>
        <dbReference type="SAM" id="MobiDB-lite"/>
    </source>
</evidence>